<evidence type="ECO:0000256" key="1">
    <source>
        <dbReference type="ARBA" id="ARBA00012493"/>
    </source>
</evidence>
<evidence type="ECO:0000256" key="6">
    <source>
        <dbReference type="ARBA" id="ARBA00022801"/>
    </source>
</evidence>
<dbReference type="Pfam" id="PF13456">
    <property type="entry name" value="RVT_3"/>
    <property type="match status" value="1"/>
</dbReference>
<dbReference type="CDD" id="cd09279">
    <property type="entry name" value="RNase_HI_like"/>
    <property type="match status" value="1"/>
</dbReference>
<feature type="compositionally biased region" description="Polar residues" evidence="9">
    <location>
        <begin position="993"/>
        <end position="1002"/>
    </location>
</feature>
<dbReference type="CDD" id="cd09274">
    <property type="entry name" value="RNase_HI_RT_Ty3"/>
    <property type="match status" value="1"/>
</dbReference>
<evidence type="ECO:0000256" key="9">
    <source>
        <dbReference type="SAM" id="MobiDB-lite"/>
    </source>
</evidence>
<dbReference type="FunFam" id="3.30.70.270:FF:000020">
    <property type="entry name" value="Transposon Tf2-6 polyprotein-like Protein"/>
    <property type="match status" value="1"/>
</dbReference>
<keyword evidence="5" id="KW-0255">Endonuclease</keyword>
<feature type="compositionally biased region" description="Basic and acidic residues" evidence="9">
    <location>
        <begin position="319"/>
        <end position="341"/>
    </location>
</feature>
<gene>
    <name evidence="12" type="ORF">SLEP1_g9534</name>
</gene>
<dbReference type="GO" id="GO:0004523">
    <property type="term" value="F:RNA-DNA hybrid ribonuclease activity"/>
    <property type="evidence" value="ECO:0007669"/>
    <property type="project" value="InterPro"/>
</dbReference>
<dbReference type="PANTHER" id="PTHR48475:SF1">
    <property type="entry name" value="RNASE H TYPE-1 DOMAIN-CONTAINING PROTEIN"/>
    <property type="match status" value="1"/>
</dbReference>
<evidence type="ECO:0000259" key="10">
    <source>
        <dbReference type="PROSITE" id="PS50879"/>
    </source>
</evidence>
<dbReference type="InterPro" id="IPR012337">
    <property type="entry name" value="RNaseH-like_sf"/>
</dbReference>
<feature type="region of interest" description="Disordered" evidence="9">
    <location>
        <begin position="114"/>
        <end position="140"/>
    </location>
</feature>
<dbReference type="GO" id="GO:0015074">
    <property type="term" value="P:DNA integration"/>
    <property type="evidence" value="ECO:0007669"/>
    <property type="project" value="InterPro"/>
</dbReference>
<feature type="region of interest" description="Disordered" evidence="9">
    <location>
        <begin position="993"/>
        <end position="1037"/>
    </location>
</feature>
<comment type="caution">
    <text evidence="12">The sequence shown here is derived from an EMBL/GenBank/DDBJ whole genome shotgun (WGS) entry which is preliminary data.</text>
</comment>
<dbReference type="InterPro" id="IPR000477">
    <property type="entry name" value="RT_dom"/>
</dbReference>
<organism evidence="12 13">
    <name type="scientific">Rubroshorea leprosula</name>
    <dbReference type="NCBI Taxonomy" id="152421"/>
    <lineage>
        <taxon>Eukaryota</taxon>
        <taxon>Viridiplantae</taxon>
        <taxon>Streptophyta</taxon>
        <taxon>Embryophyta</taxon>
        <taxon>Tracheophyta</taxon>
        <taxon>Spermatophyta</taxon>
        <taxon>Magnoliopsida</taxon>
        <taxon>eudicotyledons</taxon>
        <taxon>Gunneridae</taxon>
        <taxon>Pentapetalae</taxon>
        <taxon>rosids</taxon>
        <taxon>malvids</taxon>
        <taxon>Malvales</taxon>
        <taxon>Dipterocarpaceae</taxon>
        <taxon>Rubroshorea</taxon>
    </lineage>
</organism>
<feature type="compositionally biased region" description="Basic residues" evidence="9">
    <location>
        <begin position="1012"/>
        <end position="1037"/>
    </location>
</feature>
<evidence type="ECO:0000256" key="7">
    <source>
        <dbReference type="ARBA" id="ARBA00022918"/>
    </source>
</evidence>
<dbReference type="Pfam" id="PF00665">
    <property type="entry name" value="rve"/>
    <property type="match status" value="1"/>
</dbReference>
<dbReference type="EMBL" id="BPVZ01000010">
    <property type="protein sequence ID" value="GKU96286.1"/>
    <property type="molecule type" value="Genomic_DNA"/>
</dbReference>
<name>A0AAV5IDN4_9ROSI</name>
<dbReference type="EC" id="2.7.7.49" evidence="1"/>
<dbReference type="Gene3D" id="3.30.420.10">
    <property type="entry name" value="Ribonuclease H-like superfamily/Ribonuclease H"/>
    <property type="match status" value="2"/>
</dbReference>
<dbReference type="CDD" id="cd00303">
    <property type="entry name" value="retropepsin_like"/>
    <property type="match status" value="1"/>
</dbReference>
<accession>A0AAV5IDN4</accession>
<feature type="compositionally biased region" description="Basic and acidic residues" evidence="9">
    <location>
        <begin position="677"/>
        <end position="689"/>
    </location>
</feature>
<protein>
    <recommendedName>
        <fullName evidence="1">RNA-directed DNA polymerase</fullName>
        <ecNumber evidence="1">2.7.7.49</ecNumber>
    </recommendedName>
</protein>
<keyword evidence="8" id="KW-0233">DNA recombination</keyword>
<keyword evidence="3" id="KW-0548">Nucleotidyltransferase</keyword>
<dbReference type="SUPFAM" id="SSF53098">
    <property type="entry name" value="Ribonuclease H-like"/>
    <property type="match status" value="2"/>
</dbReference>
<evidence type="ECO:0000256" key="5">
    <source>
        <dbReference type="ARBA" id="ARBA00022759"/>
    </source>
</evidence>
<dbReference type="PROSITE" id="PS50994">
    <property type="entry name" value="INTEGRASE"/>
    <property type="match status" value="1"/>
</dbReference>
<dbReference type="GO" id="GO:0003676">
    <property type="term" value="F:nucleic acid binding"/>
    <property type="evidence" value="ECO:0007669"/>
    <property type="project" value="InterPro"/>
</dbReference>
<dbReference type="CDD" id="cd01647">
    <property type="entry name" value="RT_LTR"/>
    <property type="match status" value="1"/>
</dbReference>
<dbReference type="Pfam" id="PF17917">
    <property type="entry name" value="RT_RNaseH"/>
    <property type="match status" value="1"/>
</dbReference>
<keyword evidence="7" id="KW-0695">RNA-directed DNA polymerase</keyword>
<dbReference type="InterPro" id="IPR001584">
    <property type="entry name" value="Integrase_cat-core"/>
</dbReference>
<keyword evidence="4" id="KW-0540">Nuclease</keyword>
<feature type="domain" description="Integrase catalytic" evidence="11">
    <location>
        <begin position="1843"/>
        <end position="2003"/>
    </location>
</feature>
<dbReference type="InterPro" id="IPR036397">
    <property type="entry name" value="RNaseH_sf"/>
</dbReference>
<keyword evidence="13" id="KW-1185">Reference proteome</keyword>
<dbReference type="Gene3D" id="3.10.10.10">
    <property type="entry name" value="HIV Type 1 Reverse Transcriptase, subunit A, domain 1"/>
    <property type="match status" value="1"/>
</dbReference>
<dbReference type="PROSITE" id="PS50879">
    <property type="entry name" value="RNASE_H_1"/>
    <property type="match status" value="1"/>
</dbReference>
<feature type="region of interest" description="Disordered" evidence="9">
    <location>
        <begin position="1067"/>
        <end position="1092"/>
    </location>
</feature>
<dbReference type="GO" id="GO:0003964">
    <property type="term" value="F:RNA-directed DNA polymerase activity"/>
    <property type="evidence" value="ECO:0007669"/>
    <property type="project" value="UniProtKB-KW"/>
</dbReference>
<feature type="region of interest" description="Disordered" evidence="9">
    <location>
        <begin position="317"/>
        <end position="341"/>
    </location>
</feature>
<keyword evidence="6" id="KW-0378">Hydrolase</keyword>
<keyword evidence="2" id="KW-0808">Transferase</keyword>
<dbReference type="InterPro" id="IPR002156">
    <property type="entry name" value="RNaseH_domain"/>
</dbReference>
<sequence length="2035" mass="230989">MVDSKQAVTPLATRKVQIFSNQSSLLTRAKAHMTRSKLVSPLKQFTRRRCEELSLKPSHVSASKLKWTDYPSSSSESLLAALVTEATSGDPDALLKAMEGLRKASSLVAEKALENKEDSLRTSDRGKQVTTEESLEQQKQEQLDRTILQGAFRDTTHATVASLTFPQLKLLVDDVIRARQGGTSQSSLVYAKPYTRRIDNLSLPDGYQPPKFQKFNGKGNPRQHVTHFVETCNNASTYGDLMVKQFVRSLEDAAFEWYTDFPAGSVDSWDQLEREFLTRFYSTKRTISLPELANTKQKKDESVTDFIERWRHGNFLPTDAHDKKESRKDVKKEVKPSKAKETMAVTTAPVKISQQKPKSNPKQGVKIVEDQAPKRPEEVGTVNDPKYCKYHRIVSHSIGKCFVLKDLIVRLEKEGKIQLETEEGSATTNVAMVSFGSFSPVPLLPVQPTPLMVQPKEFGPHLPKGEIQVKFQTNDEEKIAYAYLGMPTSGGPGSLSLYDLMMVNLEDWESTSESEDEVGDGWSTFISKSKKHRNPVSSGMPLPDPYKIMYGIYPEIKPTGWCLNSEFPVFYNDDDRWIPVQSRRRRRHSRPTLPFIQQNHSFLSALLATPKNQEQHQVVKRKSDLQTRLQQVPKKRKSLSEKGMNSKERAAVTLYEYFPEGYFSDEEVSVNVTSFKTENKPSSKEEAEGSKSQSNDPKADGTLLDPKKFQGELAKPETKAECLGTITFIDEDLQLGTQKHNMPLYVSGIVRDHKVNRILIDDGSAVNIMPIYIMKRIGITVDELTSSKLLIQGFNQKGQHAIGKIHINFQIADMATSALFHVIEAKTSYELLLGRTWVHENGVEEDDFAALPIKMPQIKQKNDGKIVVHPIKDPSSSSEVHLSVKDVKVLKEDLVLPLSTLSKLGISNPVIKEMVETAIKHEKQPQGWFDPRAQMLLKRVGFREGESRQLGDLNSILTGTPQLRVSALERIQQENIRVSVFERLGPAPSLLTIQENHSQKPSVFSRLGAKQQNRKKTSKSQKVQKNKNKSMQRKKYQWRCKDVLDGQEISKPSVEEVKAVESNHVSIEKISNSDSSNEEPNPAPEAFEEGGQATTDELKQRNLGTEDDPRPIFLSASLSLEEEVRYVQLLTEYKDVFAWSYKEMPGLDPKVVVHRLAMKHGVRPVKQSQQRFRPYLIPQIEAEVDKLIEAGFIWEVHYPSWIANIVPVHKKNGQLRVCVDFHDLNQACPKDDFSLPIIELMVDATMGHEVLSFMDGFSSYNQIRMDPKDEELTAFRTPKGIYYYKVMPFGLKNVGATYQHAMQMTFSDMLHKLVECYVDDLVVKSKRRDDHLNDLKVVFERLRKYQLKMNPLKRAFGVSSGKFMGFIVRHRGIEIDQSKIEAIVNMPPPKNLRGLKSLQGKLAYIRRFISNLARRCHPFSKLMKKDAPFVWDEACQNAFESIKEYLLHPPILVAPILGRPLILYIAAQEYSLGALLAQVNEEGKENALYCMSRTLVGAEVSYSPIEKICLALIFSTKKLRNYMLAHVVHLISKADPLKYIMSKPVLSGRITKWALLLSEFEIIYVPQKAIKGQALADFLANHPIPTEWELSKDLPDEEMFFVDVLPSWELYFDGASRRDGAGVGVVVVTPKNEVIPFSFTLREQCSNNVAEYQALIAGLEMALEMQIYQLNVYGDSSLVVNQLIKEFDVRKQELVPYFQYASQLLEKFDHVSIAHIPRSQNKQADALANLAAVITIFVIEKEDWRQPIINYLEHGKLPDDPRQKSTIRRRALRFVYFCNTLYQRSFNVVLLRCLDGDESSQVVEEVHSGICGAHQSGPKLHYRIRRMGYYWPTMPSEPLHPTIASWPFHAWGLDVIGPITPKSSAGHAYILATTDYFSKWAEAVPLREVKKENVADFIRVNIIYRYGVPRHIITDNGKPFSNSLMEKLCSKFRFAQHFSSMYNAAANGLAEAFNKTLCNLLKKVVSKSKRDWHERIGEALWAYRTTHRTPTKATPYSLVYGVEAVLPLECQIPSLRIAIQEGLTDEQNPSFVSKN</sequence>
<dbReference type="InterPro" id="IPR043502">
    <property type="entry name" value="DNA/RNA_pol_sf"/>
</dbReference>
<reference evidence="12 13" key="1">
    <citation type="journal article" date="2021" name="Commun. Biol.">
        <title>The genome of Shorea leprosula (Dipterocarpaceae) highlights the ecological relevance of drought in aseasonal tropical rainforests.</title>
        <authorList>
            <person name="Ng K.K.S."/>
            <person name="Kobayashi M.J."/>
            <person name="Fawcett J.A."/>
            <person name="Hatakeyama M."/>
            <person name="Paape T."/>
            <person name="Ng C.H."/>
            <person name="Ang C.C."/>
            <person name="Tnah L.H."/>
            <person name="Lee C.T."/>
            <person name="Nishiyama T."/>
            <person name="Sese J."/>
            <person name="O'Brien M.J."/>
            <person name="Copetti D."/>
            <person name="Mohd Noor M.I."/>
            <person name="Ong R.C."/>
            <person name="Putra M."/>
            <person name="Sireger I.Z."/>
            <person name="Indrioko S."/>
            <person name="Kosugi Y."/>
            <person name="Izuno A."/>
            <person name="Isagi Y."/>
            <person name="Lee S.L."/>
            <person name="Shimizu K.K."/>
        </authorList>
    </citation>
    <scope>NUCLEOTIDE SEQUENCE [LARGE SCALE GENOMIC DNA]</scope>
    <source>
        <strain evidence="12">214</strain>
    </source>
</reference>
<feature type="domain" description="RNase H type-1" evidence="10">
    <location>
        <begin position="1604"/>
        <end position="1733"/>
    </location>
</feature>
<dbReference type="InterPro" id="IPR021109">
    <property type="entry name" value="Peptidase_aspartic_dom_sf"/>
</dbReference>
<feature type="compositionally biased region" description="Basic and acidic residues" evidence="9">
    <location>
        <begin position="114"/>
        <end position="127"/>
    </location>
</feature>
<dbReference type="Proteomes" id="UP001054252">
    <property type="component" value="Unassembled WGS sequence"/>
</dbReference>
<dbReference type="Gene3D" id="3.30.70.270">
    <property type="match status" value="2"/>
</dbReference>
<evidence type="ECO:0000256" key="3">
    <source>
        <dbReference type="ARBA" id="ARBA00022695"/>
    </source>
</evidence>
<dbReference type="GO" id="GO:0006310">
    <property type="term" value="P:DNA recombination"/>
    <property type="evidence" value="ECO:0007669"/>
    <property type="project" value="UniProtKB-KW"/>
</dbReference>
<dbReference type="PANTHER" id="PTHR48475">
    <property type="entry name" value="RIBONUCLEASE H"/>
    <property type="match status" value="1"/>
</dbReference>
<evidence type="ECO:0000259" key="11">
    <source>
        <dbReference type="PROSITE" id="PS50994"/>
    </source>
</evidence>
<dbReference type="InterPro" id="IPR043128">
    <property type="entry name" value="Rev_trsase/Diguanyl_cyclase"/>
</dbReference>
<dbReference type="InterPro" id="IPR005162">
    <property type="entry name" value="Retrotrans_gag_dom"/>
</dbReference>
<dbReference type="Pfam" id="PF03732">
    <property type="entry name" value="Retrotrans_gag"/>
    <property type="match status" value="1"/>
</dbReference>
<evidence type="ECO:0000256" key="8">
    <source>
        <dbReference type="ARBA" id="ARBA00023172"/>
    </source>
</evidence>
<dbReference type="Pfam" id="PF00078">
    <property type="entry name" value="RVT_1"/>
    <property type="match status" value="1"/>
</dbReference>
<evidence type="ECO:0000256" key="2">
    <source>
        <dbReference type="ARBA" id="ARBA00022679"/>
    </source>
</evidence>
<dbReference type="InterPro" id="IPR041373">
    <property type="entry name" value="RT_RNaseH"/>
</dbReference>
<feature type="region of interest" description="Disordered" evidence="9">
    <location>
        <begin position="675"/>
        <end position="705"/>
    </location>
</feature>
<evidence type="ECO:0000313" key="13">
    <source>
        <dbReference type="Proteomes" id="UP001054252"/>
    </source>
</evidence>
<proteinExistence type="predicted"/>
<dbReference type="SUPFAM" id="SSF56672">
    <property type="entry name" value="DNA/RNA polymerases"/>
    <property type="match status" value="1"/>
</dbReference>
<evidence type="ECO:0000313" key="12">
    <source>
        <dbReference type="EMBL" id="GKU96286.1"/>
    </source>
</evidence>
<evidence type="ECO:0000256" key="4">
    <source>
        <dbReference type="ARBA" id="ARBA00022722"/>
    </source>
</evidence>
<dbReference type="Gene3D" id="2.40.70.10">
    <property type="entry name" value="Acid Proteases"/>
    <property type="match status" value="1"/>
</dbReference>